<dbReference type="InterPro" id="IPR025303">
    <property type="entry name" value="PdaC"/>
</dbReference>
<keyword evidence="1" id="KW-0472">Membrane</keyword>
<comment type="caution">
    <text evidence="4">The sequence shown here is derived from an EMBL/GenBank/DDBJ whole genome shotgun (WGS) entry which is preliminary data.</text>
</comment>
<dbReference type="Gene3D" id="3.30.565.40">
    <property type="entry name" value="Fervidobacterium nodosum Rt17-B1 like"/>
    <property type="match status" value="1"/>
</dbReference>
<dbReference type="InterPro" id="IPR021729">
    <property type="entry name" value="DUF3298"/>
</dbReference>
<gene>
    <name evidence="4" type="ORF">SAMN05421578_1546</name>
</gene>
<evidence type="ECO:0000259" key="2">
    <source>
        <dbReference type="Pfam" id="PF11738"/>
    </source>
</evidence>
<evidence type="ECO:0008006" key="6">
    <source>
        <dbReference type="Google" id="ProtNLM"/>
    </source>
</evidence>
<dbReference type="RefSeq" id="WP_170878627.1">
    <property type="nucleotide sequence ID" value="NZ_FTNK01000054.1"/>
</dbReference>
<proteinExistence type="predicted"/>
<feature type="domain" description="Deacetylase PdaC" evidence="3">
    <location>
        <begin position="93"/>
        <end position="175"/>
    </location>
</feature>
<dbReference type="Pfam" id="PF11738">
    <property type="entry name" value="DUF3298"/>
    <property type="match status" value="1"/>
</dbReference>
<sequence>MNEKLEEMKNQYENTPIPKELDAIVKNALRKGETLKMKNKKQPKKLVAGLAVAGVAAAFILGVNTNQSFAASMKDVPVIGSIAKVVTFREFKVDEKTYTADIKAPAVKGLQNKSLEDSLNQKYLADAKAQYESFKEDMKYVESVGGGHINAKSGYDVKTNNDQILSIERYHTEYSMVELQFDTIDKKNNILITLPSLFKDDNYINAISENIKEQMNAQFAADPNDISYNVEGVNEKLPADMQIPSDMLFEKIKKDQMFYINKDGNLVIVFDKYEVGPGSTGTPEFVIPTSVINNDLVSSAYIK</sequence>
<feature type="transmembrane region" description="Helical" evidence="1">
    <location>
        <begin position="46"/>
        <end position="63"/>
    </location>
</feature>
<dbReference type="Gene3D" id="3.90.640.20">
    <property type="entry name" value="Heat-shock cognate protein, ATPase"/>
    <property type="match status" value="1"/>
</dbReference>
<keyword evidence="5" id="KW-1185">Reference proteome</keyword>
<evidence type="ECO:0000313" key="5">
    <source>
        <dbReference type="Proteomes" id="UP000186666"/>
    </source>
</evidence>
<dbReference type="Pfam" id="PF13739">
    <property type="entry name" value="PdaC"/>
    <property type="match status" value="1"/>
</dbReference>
<evidence type="ECO:0000313" key="4">
    <source>
        <dbReference type="EMBL" id="SIR73803.1"/>
    </source>
</evidence>
<dbReference type="EMBL" id="FTNK01000054">
    <property type="protein sequence ID" value="SIR73803.1"/>
    <property type="molecule type" value="Genomic_DNA"/>
</dbReference>
<keyword evidence="1" id="KW-0812">Transmembrane</keyword>
<evidence type="ECO:0000256" key="1">
    <source>
        <dbReference type="SAM" id="Phobius"/>
    </source>
</evidence>
<dbReference type="Proteomes" id="UP000186666">
    <property type="component" value="Unassembled WGS sequence"/>
</dbReference>
<evidence type="ECO:0000259" key="3">
    <source>
        <dbReference type="Pfam" id="PF13739"/>
    </source>
</evidence>
<feature type="domain" description="DUF3298" evidence="2">
    <location>
        <begin position="197"/>
        <end position="290"/>
    </location>
</feature>
<reference evidence="4 5" key="1">
    <citation type="submission" date="2017-01" db="EMBL/GenBank/DDBJ databases">
        <authorList>
            <person name="Varghese N."/>
            <person name="Submissions S."/>
        </authorList>
    </citation>
    <scope>NUCLEOTIDE SEQUENCE [LARGE SCALE GENOMIC DNA]</scope>
    <source>
        <strain evidence="4 5">ATCC 23464</strain>
    </source>
</reference>
<organism evidence="4 5">
    <name type="scientific">Paenibacillus macquariensis</name>
    <dbReference type="NCBI Taxonomy" id="948756"/>
    <lineage>
        <taxon>Bacteria</taxon>
        <taxon>Bacillati</taxon>
        <taxon>Bacillota</taxon>
        <taxon>Bacilli</taxon>
        <taxon>Bacillales</taxon>
        <taxon>Paenibacillaceae</taxon>
        <taxon>Paenibacillus</taxon>
    </lineage>
</organism>
<dbReference type="InterPro" id="IPR037126">
    <property type="entry name" value="PdaC/RsiV-like_sf"/>
</dbReference>
<accession>A0ABY1KEZ5</accession>
<protein>
    <recommendedName>
        <fullName evidence="6">Anti-sigma factor</fullName>
    </recommendedName>
</protein>
<keyword evidence="1" id="KW-1133">Transmembrane helix</keyword>
<name>A0ABY1KEZ5_9BACL</name>